<dbReference type="AlphaFoldDB" id="A0A9W8W6G1"/>
<proteinExistence type="predicted"/>
<feature type="region of interest" description="Disordered" evidence="1">
    <location>
        <begin position="1"/>
        <end position="62"/>
    </location>
</feature>
<dbReference type="OrthoDB" id="5056467at2759"/>
<accession>A0A9W8W6G1</accession>
<reference evidence="2" key="1">
    <citation type="submission" date="2022-10" db="EMBL/GenBank/DDBJ databases">
        <title>Tapping the CABI collections for fungal endophytes: first genome assemblies for Collariella, Neodidymelliopsis, Ascochyta clinopodiicola, Didymella pomorum, Didymosphaeria variabile, Neocosmospora piperis and Neocucurbitaria cava.</title>
        <authorList>
            <person name="Hill R."/>
        </authorList>
    </citation>
    <scope>NUCLEOTIDE SEQUENCE</scope>
    <source>
        <strain evidence="2">IMI 366586</strain>
    </source>
</reference>
<protein>
    <submittedName>
        <fullName evidence="2">Uncharacterized protein</fullName>
    </submittedName>
</protein>
<keyword evidence="3" id="KW-1185">Reference proteome</keyword>
<comment type="caution">
    <text evidence="2">The sequence shown here is derived from an EMBL/GenBank/DDBJ whole genome shotgun (WGS) entry which is preliminary data.</text>
</comment>
<sequence length="208" mass="23102">MPITQEPTPPTEETSITTQSPGHLNQTQHEYLPNNPRVRRSTSDLAQAVESGNARDVDESRKMTPVPIEDMVLLRYLCNAATIKDLASLVASSYAARDVYELHKPIIIWKSLVKFLGRDGINDLLMCVYLDGECSCFSPGNGEHLGPAMLSWAAGELRLPQAADPDGDVVERMLCLFLGMANIVNRFLAQMYCAKSFEGQFHGRFRSI</sequence>
<evidence type="ECO:0000313" key="2">
    <source>
        <dbReference type="EMBL" id="KAJ4313532.1"/>
    </source>
</evidence>
<organism evidence="2 3">
    <name type="scientific">Fusarium piperis</name>
    <dbReference type="NCBI Taxonomy" id="1435070"/>
    <lineage>
        <taxon>Eukaryota</taxon>
        <taxon>Fungi</taxon>
        <taxon>Dikarya</taxon>
        <taxon>Ascomycota</taxon>
        <taxon>Pezizomycotina</taxon>
        <taxon>Sordariomycetes</taxon>
        <taxon>Hypocreomycetidae</taxon>
        <taxon>Hypocreales</taxon>
        <taxon>Nectriaceae</taxon>
        <taxon>Fusarium</taxon>
        <taxon>Fusarium solani species complex</taxon>
    </lineage>
</organism>
<name>A0A9W8W6G1_9HYPO</name>
<feature type="compositionally biased region" description="Low complexity" evidence="1">
    <location>
        <begin position="1"/>
        <end position="21"/>
    </location>
</feature>
<dbReference type="EMBL" id="JAPEUR010000255">
    <property type="protein sequence ID" value="KAJ4313532.1"/>
    <property type="molecule type" value="Genomic_DNA"/>
</dbReference>
<evidence type="ECO:0000313" key="3">
    <source>
        <dbReference type="Proteomes" id="UP001140502"/>
    </source>
</evidence>
<dbReference type="Proteomes" id="UP001140502">
    <property type="component" value="Unassembled WGS sequence"/>
</dbReference>
<gene>
    <name evidence="2" type="ORF">N0V84_009350</name>
</gene>
<feature type="compositionally biased region" description="Basic and acidic residues" evidence="1">
    <location>
        <begin position="53"/>
        <end position="62"/>
    </location>
</feature>
<evidence type="ECO:0000256" key="1">
    <source>
        <dbReference type="SAM" id="MobiDB-lite"/>
    </source>
</evidence>